<keyword evidence="2" id="KW-1185">Reference proteome</keyword>
<evidence type="ECO:0000313" key="2">
    <source>
        <dbReference type="Proteomes" id="UP000733744"/>
    </source>
</evidence>
<organism evidence="1 2">
    <name type="scientific">Candidatus Methylobacter oryzae</name>
    <dbReference type="NCBI Taxonomy" id="2497749"/>
    <lineage>
        <taxon>Bacteria</taxon>
        <taxon>Pseudomonadati</taxon>
        <taxon>Pseudomonadota</taxon>
        <taxon>Gammaproteobacteria</taxon>
        <taxon>Methylococcales</taxon>
        <taxon>Methylococcaceae</taxon>
        <taxon>Methylobacter</taxon>
    </lineage>
</organism>
<protein>
    <submittedName>
        <fullName evidence="1">Uncharacterized protein</fullName>
    </submittedName>
</protein>
<accession>A0ABY3CAX2</accession>
<evidence type="ECO:0000313" key="1">
    <source>
        <dbReference type="EMBL" id="TRW95826.1"/>
    </source>
</evidence>
<gene>
    <name evidence="1" type="ORF">EKO24_009470</name>
</gene>
<dbReference type="Proteomes" id="UP000733744">
    <property type="component" value="Unassembled WGS sequence"/>
</dbReference>
<sequence length="200" mass="23368">MQSYKEMADDFLAECKRNAKEYRLGQAQLTYPFAPCYRLPWWPEAIAYFYEIKASNIVRNGRKGSKENFVNDVFAKRVYRYFCTLKQQGVLQQFFSSYTHAITVYDKVMEAFEGHHGTNHSDTNLDNQIVTLNLQNNGVTRKIFNDACNNLKKSGEKVTLVSICDFIKNSYDTSRFESDWETTLKDKISEWKLEDENQGL</sequence>
<name>A0ABY3CAX2_9GAMM</name>
<reference evidence="1 2" key="1">
    <citation type="journal article" date="2019" name="Antonie Van Leeuwenhoek">
        <title>Description of 'Ca. Methylobacter oryzae' KRF1, a novel species from the environmentally important Methylobacter clade 2.</title>
        <authorList>
            <person name="Khatri K."/>
            <person name="Mohite J.A."/>
            <person name="Pandit P.S."/>
            <person name="Bahulikar R."/>
            <person name="Rahalkar M.C."/>
        </authorList>
    </citation>
    <scope>NUCLEOTIDE SEQUENCE [LARGE SCALE GENOMIC DNA]</scope>
    <source>
        <strain evidence="1 2">KRF1</strain>
    </source>
</reference>
<comment type="caution">
    <text evidence="1">The sequence shown here is derived from an EMBL/GenBank/DDBJ whole genome shotgun (WGS) entry which is preliminary data.</text>
</comment>
<proteinExistence type="predicted"/>
<dbReference type="EMBL" id="RYFG02000087">
    <property type="protein sequence ID" value="TRW95826.1"/>
    <property type="molecule type" value="Genomic_DNA"/>
</dbReference>
<dbReference type="RefSeq" id="WP_127030011.1">
    <property type="nucleotide sequence ID" value="NZ_RYFG02000087.1"/>
</dbReference>